<dbReference type="PANTHER" id="PTHR21601:SF0">
    <property type="entry name" value="PROTEIN SPA2-RELATED"/>
    <property type="match status" value="1"/>
</dbReference>
<dbReference type="AlphaFoldDB" id="A0A9P5NLR2"/>
<dbReference type="OrthoDB" id="5588096at2759"/>
<dbReference type="Proteomes" id="UP000724874">
    <property type="component" value="Unassembled WGS sequence"/>
</dbReference>
<dbReference type="SMART" id="SM00555">
    <property type="entry name" value="GIT"/>
    <property type="match status" value="2"/>
</dbReference>
<dbReference type="InterPro" id="IPR013724">
    <property type="entry name" value="GIT_SHD"/>
</dbReference>
<reference evidence="2" key="1">
    <citation type="submission" date="2020-11" db="EMBL/GenBank/DDBJ databases">
        <authorList>
            <consortium name="DOE Joint Genome Institute"/>
            <person name="Ahrendt S."/>
            <person name="Riley R."/>
            <person name="Andreopoulos W."/>
            <person name="LaButti K."/>
            <person name="Pangilinan J."/>
            <person name="Ruiz-duenas F.J."/>
            <person name="Barrasa J.M."/>
            <person name="Sanchez-Garcia M."/>
            <person name="Camarero S."/>
            <person name="Miyauchi S."/>
            <person name="Serrano A."/>
            <person name="Linde D."/>
            <person name="Babiker R."/>
            <person name="Drula E."/>
            <person name="Ayuso-Fernandez I."/>
            <person name="Pacheco R."/>
            <person name="Padilla G."/>
            <person name="Ferreira P."/>
            <person name="Barriuso J."/>
            <person name="Kellner H."/>
            <person name="Castanera R."/>
            <person name="Alfaro M."/>
            <person name="Ramirez L."/>
            <person name="Pisabarro A.G."/>
            <person name="Kuo A."/>
            <person name="Tritt A."/>
            <person name="Lipzen A."/>
            <person name="He G."/>
            <person name="Yan M."/>
            <person name="Ng V."/>
            <person name="Cullen D."/>
            <person name="Martin F."/>
            <person name="Rosso M.-N."/>
            <person name="Henrissat B."/>
            <person name="Hibbett D."/>
            <person name="Martinez A.T."/>
            <person name="Grigoriev I.V."/>
        </authorList>
    </citation>
    <scope>NUCLEOTIDE SEQUENCE</scope>
    <source>
        <strain evidence="2">AH 44721</strain>
    </source>
</reference>
<feature type="domain" description="GIT Spa2 homology (SHD)" evidence="1">
    <location>
        <begin position="65"/>
        <end position="95"/>
    </location>
</feature>
<protein>
    <recommendedName>
        <fullName evidence="1">GIT Spa2 homology (SHD) domain-containing protein</fullName>
    </recommendedName>
</protein>
<comment type="caution">
    <text evidence="2">The sequence shown here is derived from an EMBL/GenBank/DDBJ whole genome shotgun (WGS) entry which is preliminary data.</text>
</comment>
<dbReference type="GO" id="GO:0005078">
    <property type="term" value="F:MAP-kinase scaffold activity"/>
    <property type="evidence" value="ECO:0007669"/>
    <property type="project" value="TreeGrafter"/>
</dbReference>
<dbReference type="InterPro" id="IPR039892">
    <property type="entry name" value="Spa2/Sph1"/>
</dbReference>
<name>A0A9P5NLR2_GYMJU</name>
<organism evidence="2 3">
    <name type="scientific">Gymnopilus junonius</name>
    <name type="common">Spectacular rustgill mushroom</name>
    <name type="synonym">Gymnopilus spectabilis subsp. junonius</name>
    <dbReference type="NCBI Taxonomy" id="109634"/>
    <lineage>
        <taxon>Eukaryota</taxon>
        <taxon>Fungi</taxon>
        <taxon>Dikarya</taxon>
        <taxon>Basidiomycota</taxon>
        <taxon>Agaricomycotina</taxon>
        <taxon>Agaricomycetes</taxon>
        <taxon>Agaricomycetidae</taxon>
        <taxon>Agaricales</taxon>
        <taxon>Agaricineae</taxon>
        <taxon>Hymenogastraceae</taxon>
        <taxon>Gymnopilus</taxon>
    </lineage>
</organism>
<gene>
    <name evidence="2" type="ORF">CPB84DRAFT_1293923</name>
</gene>
<evidence type="ECO:0000313" key="2">
    <source>
        <dbReference type="EMBL" id="KAF8894347.1"/>
    </source>
</evidence>
<dbReference type="PANTHER" id="PTHR21601">
    <property type="entry name" value="SPA2 PROTEIN"/>
    <property type="match status" value="1"/>
</dbReference>
<dbReference type="EMBL" id="JADNYJ010000064">
    <property type="protein sequence ID" value="KAF8894347.1"/>
    <property type="molecule type" value="Genomic_DNA"/>
</dbReference>
<dbReference type="Pfam" id="PF08518">
    <property type="entry name" value="GIT_SHD"/>
    <property type="match status" value="2"/>
</dbReference>
<keyword evidence="3" id="KW-1185">Reference proteome</keyword>
<sequence>MSARASSPTPSAISDHRKDIYSSLKDFLEWPPTVPVIKYRRMAKTYFKELGKHLAAASPERDYSPRPKLIRLTSELFHELSMDIYDKLLRRTKEKEGLLAFLPEKRSSIQSAKARQTMATLHASRFRDLSSDVYFELARCYPEFMEYNFVTDSMIDRELQN</sequence>
<feature type="domain" description="GIT Spa2 homology (SHD)" evidence="1">
    <location>
        <begin position="114"/>
        <end position="144"/>
    </location>
</feature>
<accession>A0A9P5NLR2</accession>
<proteinExistence type="predicted"/>
<evidence type="ECO:0000259" key="1">
    <source>
        <dbReference type="SMART" id="SM00555"/>
    </source>
</evidence>
<evidence type="ECO:0000313" key="3">
    <source>
        <dbReference type="Proteomes" id="UP000724874"/>
    </source>
</evidence>